<gene>
    <name evidence="1" type="ORF">OWV82_024752</name>
</gene>
<accession>A0ACC1WRE5</accession>
<evidence type="ECO:0000313" key="2">
    <source>
        <dbReference type="Proteomes" id="UP001164539"/>
    </source>
</evidence>
<name>A0ACC1WRE5_MELAZ</name>
<dbReference type="Proteomes" id="UP001164539">
    <property type="component" value="Chromosome 14"/>
</dbReference>
<protein>
    <submittedName>
        <fullName evidence="1">Hydroxyproline-rich glycoprotein family protein</fullName>
    </submittedName>
</protein>
<reference evidence="1 2" key="1">
    <citation type="journal article" date="2023" name="Science">
        <title>Complex scaffold remodeling in plant triterpene biosynthesis.</title>
        <authorList>
            <person name="De La Pena R."/>
            <person name="Hodgson H."/>
            <person name="Liu J.C."/>
            <person name="Stephenson M.J."/>
            <person name="Martin A.C."/>
            <person name="Owen C."/>
            <person name="Harkess A."/>
            <person name="Leebens-Mack J."/>
            <person name="Jimenez L.E."/>
            <person name="Osbourn A."/>
            <person name="Sattely E.S."/>
        </authorList>
    </citation>
    <scope>NUCLEOTIDE SEQUENCE [LARGE SCALE GENOMIC DNA]</scope>
    <source>
        <strain evidence="2">cv. JPN11</strain>
        <tissue evidence="1">Leaf</tissue>
    </source>
</reference>
<organism evidence="1 2">
    <name type="scientific">Melia azedarach</name>
    <name type="common">Chinaberry tree</name>
    <dbReference type="NCBI Taxonomy" id="155640"/>
    <lineage>
        <taxon>Eukaryota</taxon>
        <taxon>Viridiplantae</taxon>
        <taxon>Streptophyta</taxon>
        <taxon>Embryophyta</taxon>
        <taxon>Tracheophyta</taxon>
        <taxon>Spermatophyta</taxon>
        <taxon>Magnoliopsida</taxon>
        <taxon>eudicotyledons</taxon>
        <taxon>Gunneridae</taxon>
        <taxon>Pentapetalae</taxon>
        <taxon>rosids</taxon>
        <taxon>malvids</taxon>
        <taxon>Sapindales</taxon>
        <taxon>Meliaceae</taxon>
        <taxon>Melia</taxon>
    </lineage>
</organism>
<keyword evidence="2" id="KW-1185">Reference proteome</keyword>
<evidence type="ECO:0000313" key="1">
    <source>
        <dbReference type="EMBL" id="KAJ4701518.1"/>
    </source>
</evidence>
<dbReference type="EMBL" id="CM051407">
    <property type="protein sequence ID" value="KAJ4701518.1"/>
    <property type="molecule type" value="Genomic_DNA"/>
</dbReference>
<proteinExistence type="predicted"/>
<sequence length="129" mass="14267">MESEEAIASADRPSIGFPLGLALLFVLLFCMSAFLACCLHWDKIRSFILPFSDHDEYDDGPADDIQINIDDNLPQKSSPLHMQISKQNQGESLLVSMPGDQLPKFVAMACPRKPSTVEKLPVTVHNIPT</sequence>
<comment type="caution">
    <text evidence="1">The sequence shown here is derived from an EMBL/GenBank/DDBJ whole genome shotgun (WGS) entry which is preliminary data.</text>
</comment>